<sequence>MKYGPSTVTISPSLLSYNVTETSGSIPAITCKADDCKPDCKVTWSGPNIDVATESVLNLQSINRNQAGLYICNASNVAWVKRLPPLTLLLNVNGPNDVNIYPSNLEYNVPQTTGNIGPINCTADCYPKCRMSWNGPNIPSDITSVLSLYGIGRNQTEATSVQLQILLVVMFQQQSSLLFNVSILLEDKTYNYFYVASVKVKLSIPIFNKTMLCDNQ</sequence>
<reference evidence="2" key="1">
    <citation type="submission" date="2021-03" db="EMBL/GenBank/DDBJ databases">
        <authorList>
            <person name="Bekaert M."/>
        </authorList>
    </citation>
    <scope>NUCLEOTIDE SEQUENCE</scope>
</reference>
<name>A0A8S3QJX8_MYTED</name>
<organism evidence="2 3">
    <name type="scientific">Mytilus edulis</name>
    <name type="common">Blue mussel</name>
    <dbReference type="NCBI Taxonomy" id="6550"/>
    <lineage>
        <taxon>Eukaryota</taxon>
        <taxon>Metazoa</taxon>
        <taxon>Spiralia</taxon>
        <taxon>Lophotrochozoa</taxon>
        <taxon>Mollusca</taxon>
        <taxon>Bivalvia</taxon>
        <taxon>Autobranchia</taxon>
        <taxon>Pteriomorphia</taxon>
        <taxon>Mytilida</taxon>
        <taxon>Mytiloidea</taxon>
        <taxon>Mytilidae</taxon>
        <taxon>Mytilinae</taxon>
        <taxon>Mytilus</taxon>
    </lineage>
</organism>
<feature type="domain" description="Ig-like" evidence="1">
    <location>
        <begin position="5"/>
        <end position="76"/>
    </location>
</feature>
<dbReference type="InterPro" id="IPR007110">
    <property type="entry name" value="Ig-like_dom"/>
</dbReference>
<evidence type="ECO:0000313" key="3">
    <source>
        <dbReference type="Proteomes" id="UP000683360"/>
    </source>
</evidence>
<evidence type="ECO:0000313" key="2">
    <source>
        <dbReference type="EMBL" id="CAG2195605.1"/>
    </source>
</evidence>
<dbReference type="InterPro" id="IPR036179">
    <property type="entry name" value="Ig-like_dom_sf"/>
</dbReference>
<dbReference type="Proteomes" id="UP000683360">
    <property type="component" value="Unassembled WGS sequence"/>
</dbReference>
<proteinExistence type="predicted"/>
<dbReference type="InterPro" id="IPR013783">
    <property type="entry name" value="Ig-like_fold"/>
</dbReference>
<dbReference type="PROSITE" id="PS50835">
    <property type="entry name" value="IG_LIKE"/>
    <property type="match status" value="1"/>
</dbReference>
<comment type="caution">
    <text evidence="2">The sequence shown here is derived from an EMBL/GenBank/DDBJ whole genome shotgun (WGS) entry which is preliminary data.</text>
</comment>
<dbReference type="SUPFAM" id="SSF48726">
    <property type="entry name" value="Immunoglobulin"/>
    <property type="match status" value="1"/>
</dbReference>
<dbReference type="Gene3D" id="2.60.40.10">
    <property type="entry name" value="Immunoglobulins"/>
    <property type="match status" value="1"/>
</dbReference>
<gene>
    <name evidence="2" type="ORF">MEDL_10502</name>
</gene>
<protein>
    <recommendedName>
        <fullName evidence="1">Ig-like domain-containing protein</fullName>
    </recommendedName>
</protein>
<dbReference type="EMBL" id="CAJPWZ010000523">
    <property type="protein sequence ID" value="CAG2195605.1"/>
    <property type="molecule type" value="Genomic_DNA"/>
</dbReference>
<accession>A0A8S3QJX8</accession>
<dbReference type="AlphaFoldDB" id="A0A8S3QJX8"/>
<keyword evidence="3" id="KW-1185">Reference proteome</keyword>
<evidence type="ECO:0000259" key="1">
    <source>
        <dbReference type="PROSITE" id="PS50835"/>
    </source>
</evidence>
<dbReference type="OrthoDB" id="6158319at2759"/>